<protein>
    <submittedName>
        <fullName evidence="2">Uncharacterized protein</fullName>
    </submittedName>
</protein>
<name>A0ABQ5E4Z7_9ASTR</name>
<evidence type="ECO:0000313" key="3">
    <source>
        <dbReference type="Proteomes" id="UP001151760"/>
    </source>
</evidence>
<reference evidence="2" key="2">
    <citation type="submission" date="2022-01" db="EMBL/GenBank/DDBJ databases">
        <authorList>
            <person name="Yamashiro T."/>
            <person name="Shiraishi A."/>
            <person name="Satake H."/>
            <person name="Nakayama K."/>
        </authorList>
    </citation>
    <scope>NUCLEOTIDE SEQUENCE</scope>
</reference>
<sequence length="337" mass="36233">MVVMSSYSTINTTQKFLVKLTGRGEAGGQASTGMVVVGGGHRNLNSTVVTASAAVVTSPIATLDLAIESDLEAEPSEAPPSPDYSEPIEDAPEVAEPLSAQPPLPLGYRAAIARWSVAPLSTPYLSHTLEDSTSLSGSPLDAPSVPYSRPSSRRSRPISSSSGTSRPSSGPLPRRRYLVLSYSTLSVSVEPSHKRCRSPTTSRPATTSAPTILSSVLVDRLPPCKRLRGSLAVSYQDVTIEAIAEPDSPPTHQGLTVKERLDEQSKAIREMYEHLLDMPLLGLRRLRRNCEDWTCRDATPGERHCKAVTVVLDCSDSRQRAHLEDRGVPSPIYLGLG</sequence>
<evidence type="ECO:0000313" key="2">
    <source>
        <dbReference type="EMBL" id="GJT45923.1"/>
    </source>
</evidence>
<dbReference type="Proteomes" id="UP001151760">
    <property type="component" value="Unassembled WGS sequence"/>
</dbReference>
<feature type="compositionally biased region" description="Low complexity" evidence="1">
    <location>
        <begin position="157"/>
        <end position="173"/>
    </location>
</feature>
<comment type="caution">
    <text evidence="2">The sequence shown here is derived from an EMBL/GenBank/DDBJ whole genome shotgun (WGS) entry which is preliminary data.</text>
</comment>
<dbReference type="EMBL" id="BQNB010015941">
    <property type="protein sequence ID" value="GJT45923.1"/>
    <property type="molecule type" value="Genomic_DNA"/>
</dbReference>
<accession>A0ABQ5E4Z7</accession>
<evidence type="ECO:0000256" key="1">
    <source>
        <dbReference type="SAM" id="MobiDB-lite"/>
    </source>
</evidence>
<organism evidence="2 3">
    <name type="scientific">Tanacetum coccineum</name>
    <dbReference type="NCBI Taxonomy" id="301880"/>
    <lineage>
        <taxon>Eukaryota</taxon>
        <taxon>Viridiplantae</taxon>
        <taxon>Streptophyta</taxon>
        <taxon>Embryophyta</taxon>
        <taxon>Tracheophyta</taxon>
        <taxon>Spermatophyta</taxon>
        <taxon>Magnoliopsida</taxon>
        <taxon>eudicotyledons</taxon>
        <taxon>Gunneridae</taxon>
        <taxon>Pentapetalae</taxon>
        <taxon>asterids</taxon>
        <taxon>campanulids</taxon>
        <taxon>Asterales</taxon>
        <taxon>Asteraceae</taxon>
        <taxon>Asteroideae</taxon>
        <taxon>Anthemideae</taxon>
        <taxon>Anthemidinae</taxon>
        <taxon>Tanacetum</taxon>
    </lineage>
</organism>
<reference evidence="2" key="1">
    <citation type="journal article" date="2022" name="Int. J. Mol. Sci.">
        <title>Draft Genome of Tanacetum Coccineum: Genomic Comparison of Closely Related Tanacetum-Family Plants.</title>
        <authorList>
            <person name="Yamashiro T."/>
            <person name="Shiraishi A."/>
            <person name="Nakayama K."/>
            <person name="Satake H."/>
        </authorList>
    </citation>
    <scope>NUCLEOTIDE SEQUENCE</scope>
</reference>
<gene>
    <name evidence="2" type="ORF">Tco_0954638</name>
</gene>
<proteinExistence type="predicted"/>
<feature type="region of interest" description="Disordered" evidence="1">
    <location>
        <begin position="129"/>
        <end position="173"/>
    </location>
</feature>
<keyword evidence="3" id="KW-1185">Reference proteome</keyword>